<dbReference type="CDD" id="cd00291">
    <property type="entry name" value="SirA_YedF_YeeD"/>
    <property type="match status" value="1"/>
</dbReference>
<dbReference type="Gene3D" id="3.30.110.40">
    <property type="entry name" value="TusA-like domain"/>
    <property type="match status" value="1"/>
</dbReference>
<gene>
    <name evidence="2" type="ORF">GCM10009416_28010</name>
</gene>
<dbReference type="InterPro" id="IPR036868">
    <property type="entry name" value="TusA-like_sf"/>
</dbReference>
<dbReference type="EMBL" id="BAAAFZ010000038">
    <property type="protein sequence ID" value="GAA0587813.1"/>
    <property type="molecule type" value="Genomic_DNA"/>
</dbReference>
<name>A0ABN1FCI7_9PROT</name>
<dbReference type="SUPFAM" id="SSF64307">
    <property type="entry name" value="SirA-like"/>
    <property type="match status" value="1"/>
</dbReference>
<reference evidence="2 3" key="1">
    <citation type="journal article" date="2019" name="Int. J. Syst. Evol. Microbiol.">
        <title>The Global Catalogue of Microorganisms (GCM) 10K type strain sequencing project: providing services to taxonomists for standard genome sequencing and annotation.</title>
        <authorList>
            <consortium name="The Broad Institute Genomics Platform"/>
            <consortium name="The Broad Institute Genome Sequencing Center for Infectious Disease"/>
            <person name="Wu L."/>
            <person name="Ma J."/>
        </authorList>
    </citation>
    <scope>NUCLEOTIDE SEQUENCE [LARGE SCALE GENOMIC DNA]</scope>
    <source>
        <strain evidence="2 3">JCM 9933</strain>
    </source>
</reference>
<evidence type="ECO:0000313" key="3">
    <source>
        <dbReference type="Proteomes" id="UP001501588"/>
    </source>
</evidence>
<protein>
    <recommendedName>
        <fullName evidence="1">UPF0033 domain-containing protein</fullName>
    </recommendedName>
</protein>
<dbReference type="Pfam" id="PF01206">
    <property type="entry name" value="TusA"/>
    <property type="match status" value="1"/>
</dbReference>
<dbReference type="RefSeq" id="WP_408871557.1">
    <property type="nucleotide sequence ID" value="NZ_BAAAFZ010000038.1"/>
</dbReference>
<organism evidence="2 3">
    <name type="scientific">Craurococcus roseus</name>
    <dbReference type="NCBI Taxonomy" id="77585"/>
    <lineage>
        <taxon>Bacteria</taxon>
        <taxon>Pseudomonadati</taxon>
        <taxon>Pseudomonadota</taxon>
        <taxon>Alphaproteobacteria</taxon>
        <taxon>Acetobacterales</taxon>
        <taxon>Acetobacteraceae</taxon>
        <taxon>Craurococcus</taxon>
    </lineage>
</organism>
<accession>A0ABN1FCI7</accession>
<keyword evidence="3" id="KW-1185">Reference proteome</keyword>
<feature type="domain" description="UPF0033" evidence="1">
    <location>
        <begin position="1"/>
        <end position="59"/>
    </location>
</feature>
<dbReference type="InterPro" id="IPR001455">
    <property type="entry name" value="TusA-like"/>
</dbReference>
<comment type="caution">
    <text evidence="2">The sequence shown here is derived from an EMBL/GenBank/DDBJ whole genome shotgun (WGS) entry which is preliminary data.</text>
</comment>
<sequence length="69" mass="7544">MTFVRTRLMLDRMAAGQTLLVRLRGAEPLTNVPRTALEQGHSVLGSAEREDGTSLVLLRKAATPSQRTP</sequence>
<dbReference type="Proteomes" id="UP001501588">
    <property type="component" value="Unassembled WGS sequence"/>
</dbReference>
<evidence type="ECO:0000259" key="1">
    <source>
        <dbReference type="Pfam" id="PF01206"/>
    </source>
</evidence>
<proteinExistence type="predicted"/>
<evidence type="ECO:0000313" key="2">
    <source>
        <dbReference type="EMBL" id="GAA0587813.1"/>
    </source>
</evidence>